<reference evidence="3 4" key="1">
    <citation type="journal article" date="2014" name="Int. J. Syst. Evol. Microbiol.">
        <title>Complete genome sequence of Corynebacterium casei LMG S-19264T (=DSM 44701T), isolated from a smear-ripened cheese.</title>
        <authorList>
            <consortium name="US DOE Joint Genome Institute (JGI-PGF)"/>
            <person name="Walter F."/>
            <person name="Albersmeier A."/>
            <person name="Kalinowski J."/>
            <person name="Ruckert C."/>
        </authorList>
    </citation>
    <scope>NUCLEOTIDE SEQUENCE [LARGE SCALE GENOMIC DNA]</scope>
    <source>
        <strain evidence="3 4">CGMCC 4.7206</strain>
    </source>
</reference>
<dbReference type="EMBL" id="BAAAHC010000003">
    <property type="protein sequence ID" value="GAA0505828.1"/>
    <property type="molecule type" value="Genomic_DNA"/>
</dbReference>
<accession>A0A917K1B0</accession>
<dbReference type="RefSeq" id="WP_188988449.1">
    <property type="nucleotide sequence ID" value="NZ_BAAAHC010000003.1"/>
</dbReference>
<dbReference type="InterPro" id="IPR005502">
    <property type="entry name" value="Ribosyl_crysJ1"/>
</dbReference>
<dbReference type="AlphaFoldDB" id="A0A917K1B0"/>
<organism evidence="3 4">
    <name type="scientific">Saccharopolyspora thermophila</name>
    <dbReference type="NCBI Taxonomy" id="89367"/>
    <lineage>
        <taxon>Bacteria</taxon>
        <taxon>Bacillati</taxon>
        <taxon>Actinomycetota</taxon>
        <taxon>Actinomycetes</taxon>
        <taxon>Pseudonocardiales</taxon>
        <taxon>Pseudonocardiaceae</taxon>
        <taxon>Saccharopolyspora</taxon>
    </lineage>
</organism>
<feature type="compositionally biased region" description="Basic and acidic residues" evidence="1">
    <location>
        <begin position="1"/>
        <end position="17"/>
    </location>
</feature>
<dbReference type="PANTHER" id="PTHR16222">
    <property type="entry name" value="ADP-RIBOSYLGLYCOHYDROLASE"/>
    <property type="match status" value="1"/>
</dbReference>
<comment type="caution">
    <text evidence="3">The sequence shown here is derived from an EMBL/GenBank/DDBJ whole genome shotgun (WGS) entry which is preliminary data.</text>
</comment>
<gene>
    <name evidence="2" type="ORF">GCM10009545_04810</name>
    <name evidence="3" type="ORF">GCM10011581_32040</name>
</gene>
<evidence type="ECO:0000313" key="2">
    <source>
        <dbReference type="EMBL" id="GAA0505828.1"/>
    </source>
</evidence>
<dbReference type="PANTHER" id="PTHR16222:SF12">
    <property type="entry name" value="ADP-RIBOSYLGLYCOHYDROLASE-RELATED"/>
    <property type="match status" value="1"/>
</dbReference>
<dbReference type="EMBL" id="BMMT01000011">
    <property type="protein sequence ID" value="GGI92469.1"/>
    <property type="molecule type" value="Genomic_DNA"/>
</dbReference>
<dbReference type="InterPro" id="IPR036705">
    <property type="entry name" value="Ribosyl_crysJ1_sf"/>
</dbReference>
<dbReference type="InterPro" id="IPR050792">
    <property type="entry name" value="ADP-ribosylglycohydrolase"/>
</dbReference>
<feature type="region of interest" description="Disordered" evidence="1">
    <location>
        <begin position="1"/>
        <end position="25"/>
    </location>
</feature>
<dbReference type="Proteomes" id="UP000597989">
    <property type="component" value="Unassembled WGS sequence"/>
</dbReference>
<dbReference type="Pfam" id="PF03747">
    <property type="entry name" value="ADP_ribosyl_GH"/>
    <property type="match status" value="1"/>
</dbReference>
<reference evidence="2 5" key="2">
    <citation type="journal article" date="2019" name="Int. J. Syst. Evol. Microbiol.">
        <title>The Global Catalogue of Microorganisms (GCM) 10K type strain sequencing project: providing services to taxonomists for standard genome sequencing and annotation.</title>
        <authorList>
            <consortium name="The Broad Institute Genomics Platform"/>
            <consortium name="The Broad Institute Genome Sequencing Center for Infectious Disease"/>
            <person name="Wu L."/>
            <person name="Ma J."/>
        </authorList>
    </citation>
    <scope>NUCLEOTIDE SEQUENCE [LARGE SCALE GENOMIC DNA]</scope>
    <source>
        <strain evidence="2 5">JCM 10664</strain>
    </source>
</reference>
<evidence type="ECO:0000313" key="3">
    <source>
        <dbReference type="EMBL" id="GGI92469.1"/>
    </source>
</evidence>
<evidence type="ECO:0000313" key="4">
    <source>
        <dbReference type="Proteomes" id="UP000597989"/>
    </source>
</evidence>
<reference evidence="3" key="3">
    <citation type="submission" date="2020-09" db="EMBL/GenBank/DDBJ databases">
        <authorList>
            <person name="Sun Q."/>
            <person name="Zhou Y."/>
        </authorList>
    </citation>
    <scope>NUCLEOTIDE SEQUENCE</scope>
    <source>
        <strain evidence="3">CGMCC 4.7206</strain>
    </source>
</reference>
<reference evidence="2" key="4">
    <citation type="submission" date="2023-12" db="EMBL/GenBank/DDBJ databases">
        <authorList>
            <person name="Sun Q."/>
            <person name="Inoue M."/>
        </authorList>
    </citation>
    <scope>NUCLEOTIDE SEQUENCE</scope>
    <source>
        <strain evidence="2">JCM 10664</strain>
    </source>
</reference>
<keyword evidence="5" id="KW-1185">Reference proteome</keyword>
<evidence type="ECO:0008006" key="6">
    <source>
        <dbReference type="Google" id="ProtNLM"/>
    </source>
</evidence>
<evidence type="ECO:0000313" key="5">
    <source>
        <dbReference type="Proteomes" id="UP001500220"/>
    </source>
</evidence>
<evidence type="ECO:0000256" key="1">
    <source>
        <dbReference type="SAM" id="MobiDB-lite"/>
    </source>
</evidence>
<name>A0A917K1B0_9PSEU</name>
<dbReference type="SUPFAM" id="SSF101478">
    <property type="entry name" value="ADP-ribosylglycohydrolase"/>
    <property type="match status" value="1"/>
</dbReference>
<sequence length="463" mass="51116">MRDERVAPKGWPKDQRSRRSGKVGRWHDDWVDRSKKLAKFRSQGRRAGSDYNLHHVDIEAPLGAIMDFDRRVREIDGRDPDRGRHLPEPDTFERTQGALFGAVIGDAFGRAVDSGATVELPWSPDLNLRGDKALTEYVLPEGSTFGPSAVGQQLAFTLEGVIRSYLAFRTKKEFGTAPSAMQHAYQRWLYTQPASDGQRRRWQDCGGPYASGPEPDGWLVGIEGLYRDGAPNPGTVATLEEFARTGRRASLNDMCGRARGSDVVARAAAVAISVAEPAAAFEAAVMTAVLTHSSADDYLAAGTLAVILHQQIRDVPFYDCLTAAREQLEGWRGNKRMLRKIELALAMIRNHWTPTDRERIRPPFGNGGDDGAEALGLALYCAMASDYVREALLLAMNYSAHRPAVGAITGMLIGAECGVRTIPPDLQAAVPFTETIDVLVRDVLVERTTEPTDQEWLRRYPAW</sequence>
<proteinExistence type="predicted"/>
<dbReference type="Proteomes" id="UP001500220">
    <property type="component" value="Unassembled WGS sequence"/>
</dbReference>
<dbReference type="Gene3D" id="1.10.4080.10">
    <property type="entry name" value="ADP-ribosylation/Crystallin J1"/>
    <property type="match status" value="1"/>
</dbReference>
<protein>
    <recommendedName>
        <fullName evidence="6">ADP-ribosylglycohydrolase</fullName>
    </recommendedName>
</protein>